<feature type="non-terminal residue" evidence="5">
    <location>
        <position position="368"/>
    </location>
</feature>
<proteinExistence type="predicted"/>
<evidence type="ECO:0000313" key="6">
    <source>
        <dbReference type="Proteomes" id="UP000051952"/>
    </source>
</evidence>
<evidence type="ECO:0000259" key="4">
    <source>
        <dbReference type="Pfam" id="PF15739"/>
    </source>
</evidence>
<dbReference type="InterPro" id="IPR032755">
    <property type="entry name" value="TSNAXIP1_N"/>
</dbReference>
<feature type="compositionally biased region" description="Polar residues" evidence="3">
    <location>
        <begin position="1"/>
        <end position="27"/>
    </location>
</feature>
<sequence>MSGSSRQTPSPFNNTQRSHHWSTSSSIRPLVSRQRAATPNLSIISGRADETSPDQTVRNKLGAKDNHQKDLFSLPSSPTLLHPSDYGDPDEVRDFSSVKPLQFRQSKALLPLPKFKRVVAPLEPVHRVLDSSKHLNSWPVSQRPILSSSLAHHRPALPDESEGAHAPSSVSLNHIRQFIDDELRLVRRDDAGAALSVYREAFAMLTNEFQSFGPLLTEIRFAYETRLSELDETCQVFMLGDEGVRQEKEKFLELQSVTIAAFEKEKRAVDGLRVRAMDSEEAMAKAEGNFESRLDILRDEVNQLNNQLLMEKTVRIEHEDNLHTALRLMHEAREAAANATARLEDVESSLTSDNDRLRRELSVSKRDY</sequence>
<evidence type="ECO:0000256" key="1">
    <source>
        <dbReference type="ARBA" id="ARBA00023054"/>
    </source>
</evidence>
<dbReference type="VEuPathDB" id="TriTrypDB:BSAL_41620"/>
<keyword evidence="6" id="KW-1185">Reference proteome</keyword>
<accession>A0A0S4JSB9</accession>
<feature type="compositionally biased region" description="Low complexity" evidence="3">
    <location>
        <begin position="71"/>
        <end position="84"/>
    </location>
</feature>
<feature type="coiled-coil region" evidence="2">
    <location>
        <begin position="287"/>
        <end position="349"/>
    </location>
</feature>
<dbReference type="EMBL" id="CYKH01002133">
    <property type="protein sequence ID" value="CUG93256.1"/>
    <property type="molecule type" value="Genomic_DNA"/>
</dbReference>
<evidence type="ECO:0000313" key="5">
    <source>
        <dbReference type="EMBL" id="CUG93256.1"/>
    </source>
</evidence>
<feature type="region of interest" description="Disordered" evidence="3">
    <location>
        <begin position="1"/>
        <end position="93"/>
    </location>
</feature>
<dbReference type="Pfam" id="PF15739">
    <property type="entry name" value="TSNAXIP1_N"/>
    <property type="match status" value="1"/>
</dbReference>
<dbReference type="AlphaFoldDB" id="A0A0S4JSB9"/>
<organism evidence="5 6">
    <name type="scientific">Bodo saltans</name>
    <name type="common">Flagellated protozoan</name>
    <dbReference type="NCBI Taxonomy" id="75058"/>
    <lineage>
        <taxon>Eukaryota</taxon>
        <taxon>Discoba</taxon>
        <taxon>Euglenozoa</taxon>
        <taxon>Kinetoplastea</taxon>
        <taxon>Metakinetoplastina</taxon>
        <taxon>Eubodonida</taxon>
        <taxon>Bodonidae</taxon>
        <taxon>Bodo</taxon>
    </lineage>
</organism>
<gene>
    <name evidence="5" type="ORF">BSAL_41620</name>
</gene>
<name>A0A0S4JSB9_BODSA</name>
<protein>
    <recommendedName>
        <fullName evidence="4">Translin-associated factor X-interacting protein 1 N-terminal domain-containing protein</fullName>
    </recommendedName>
</protein>
<keyword evidence="1 2" id="KW-0175">Coiled coil</keyword>
<evidence type="ECO:0000256" key="2">
    <source>
        <dbReference type="SAM" id="Coils"/>
    </source>
</evidence>
<reference evidence="6" key="1">
    <citation type="submission" date="2015-09" db="EMBL/GenBank/DDBJ databases">
        <authorList>
            <consortium name="Pathogen Informatics"/>
        </authorList>
    </citation>
    <scope>NUCLEOTIDE SEQUENCE [LARGE SCALE GENOMIC DNA]</scope>
    <source>
        <strain evidence="6">Lake Konstanz</strain>
    </source>
</reference>
<dbReference type="Proteomes" id="UP000051952">
    <property type="component" value="Unassembled WGS sequence"/>
</dbReference>
<evidence type="ECO:0000256" key="3">
    <source>
        <dbReference type="SAM" id="MobiDB-lite"/>
    </source>
</evidence>
<feature type="domain" description="Translin-associated factor X-interacting protein 1 N-terminal" evidence="4">
    <location>
        <begin position="178"/>
        <end position="239"/>
    </location>
</feature>